<proteinExistence type="predicted"/>
<organism evidence="2 3">
    <name type="scientific">Myotis davidii</name>
    <name type="common">David's myotis</name>
    <dbReference type="NCBI Taxonomy" id="225400"/>
    <lineage>
        <taxon>Eukaryota</taxon>
        <taxon>Metazoa</taxon>
        <taxon>Chordata</taxon>
        <taxon>Craniata</taxon>
        <taxon>Vertebrata</taxon>
        <taxon>Euteleostomi</taxon>
        <taxon>Mammalia</taxon>
        <taxon>Eutheria</taxon>
        <taxon>Laurasiatheria</taxon>
        <taxon>Chiroptera</taxon>
        <taxon>Yangochiroptera</taxon>
        <taxon>Vespertilionidae</taxon>
        <taxon>Myotis</taxon>
    </lineage>
</organism>
<protein>
    <submittedName>
        <fullName evidence="2">Uncharacterized protein</fullName>
    </submittedName>
</protein>
<feature type="compositionally biased region" description="Polar residues" evidence="1">
    <location>
        <begin position="12"/>
        <end position="21"/>
    </location>
</feature>
<reference evidence="3" key="1">
    <citation type="journal article" date="2013" name="Science">
        <title>Comparative analysis of bat genomes provides insight into the evolution of flight and immunity.</title>
        <authorList>
            <person name="Zhang G."/>
            <person name="Cowled C."/>
            <person name="Shi Z."/>
            <person name="Huang Z."/>
            <person name="Bishop-Lilly K.A."/>
            <person name="Fang X."/>
            <person name="Wynne J.W."/>
            <person name="Xiong Z."/>
            <person name="Baker M.L."/>
            <person name="Zhao W."/>
            <person name="Tachedjian M."/>
            <person name="Zhu Y."/>
            <person name="Zhou P."/>
            <person name="Jiang X."/>
            <person name="Ng J."/>
            <person name="Yang L."/>
            <person name="Wu L."/>
            <person name="Xiao J."/>
            <person name="Feng Y."/>
            <person name="Chen Y."/>
            <person name="Sun X."/>
            <person name="Zhang Y."/>
            <person name="Marsh G.A."/>
            <person name="Crameri G."/>
            <person name="Broder C.C."/>
            <person name="Frey K.G."/>
            <person name="Wang L.F."/>
            <person name="Wang J."/>
        </authorList>
    </citation>
    <scope>NUCLEOTIDE SEQUENCE [LARGE SCALE GENOMIC DNA]</scope>
</reference>
<feature type="region of interest" description="Disordered" evidence="1">
    <location>
        <begin position="1"/>
        <end position="85"/>
    </location>
</feature>
<evidence type="ECO:0000313" key="2">
    <source>
        <dbReference type="EMBL" id="ELK34101.1"/>
    </source>
</evidence>
<name>L5M6U2_MYODS</name>
<dbReference type="EMBL" id="KB103342">
    <property type="protein sequence ID" value="ELK34101.1"/>
    <property type="molecule type" value="Genomic_DNA"/>
</dbReference>
<evidence type="ECO:0000313" key="3">
    <source>
        <dbReference type="Proteomes" id="UP000010556"/>
    </source>
</evidence>
<dbReference type="Proteomes" id="UP000010556">
    <property type="component" value="Unassembled WGS sequence"/>
</dbReference>
<gene>
    <name evidence="2" type="ORF">MDA_GLEAN10003346</name>
</gene>
<dbReference type="AlphaFoldDB" id="L5M6U2"/>
<sequence>METYMKNHQKSAKQADTSTQAVHRRQPMESDPRLTRGHVPAASIRGEGHMLSAPTSVEIPVSASTNRVRSETSTKMPTAASWLTL</sequence>
<evidence type="ECO:0000256" key="1">
    <source>
        <dbReference type="SAM" id="MobiDB-lite"/>
    </source>
</evidence>
<accession>L5M6U2</accession>
<keyword evidence="3" id="KW-1185">Reference proteome</keyword>
<feature type="compositionally biased region" description="Polar residues" evidence="1">
    <location>
        <begin position="62"/>
        <end position="85"/>
    </location>
</feature>